<keyword evidence="1" id="KW-0812">Transmembrane</keyword>
<dbReference type="Pfam" id="PF20256">
    <property type="entry name" value="MoCoBD_2"/>
    <property type="match status" value="2"/>
</dbReference>
<dbReference type="SUPFAM" id="SSF54665">
    <property type="entry name" value="CO dehydrogenase molybdoprotein N-domain-like"/>
    <property type="match status" value="1"/>
</dbReference>
<reference evidence="3" key="1">
    <citation type="submission" date="2021-04" db="EMBL/GenBank/DDBJ databases">
        <title>Isolation of p-tert-butylphenol degrading bacteria Sphingobium phenoxybenzoativorans Tas13 from active sludge.</title>
        <authorList>
            <person name="Li Y."/>
        </authorList>
    </citation>
    <scope>NUCLEOTIDE SEQUENCE</scope>
    <source>
        <strain evidence="3">Tas13</strain>
    </source>
</reference>
<dbReference type="Proteomes" id="UP000681425">
    <property type="component" value="Chromosome"/>
</dbReference>
<evidence type="ECO:0000256" key="1">
    <source>
        <dbReference type="SAM" id="Phobius"/>
    </source>
</evidence>
<gene>
    <name evidence="3" type="ORF">KFK14_00260</name>
</gene>
<protein>
    <submittedName>
        <fullName evidence="3">Xanthine dehydrogenase family protein molybdopterin-binding subunit</fullName>
    </submittedName>
</protein>
<feature type="transmembrane region" description="Helical" evidence="1">
    <location>
        <begin position="20"/>
        <end position="37"/>
    </location>
</feature>
<keyword evidence="1" id="KW-1133">Transmembrane helix</keyword>
<keyword evidence="1" id="KW-0472">Membrane</keyword>
<proteinExistence type="predicted"/>
<dbReference type="Gene3D" id="3.30.365.10">
    <property type="entry name" value="Aldehyde oxidase/xanthine dehydrogenase, molybdopterin binding domain"/>
    <property type="match status" value="4"/>
</dbReference>
<dbReference type="InterPro" id="IPR008274">
    <property type="entry name" value="AldOxase/xan_DH_MoCoBD1"/>
</dbReference>
<keyword evidence="4" id="KW-1185">Reference proteome</keyword>
<dbReference type="InterPro" id="IPR037165">
    <property type="entry name" value="AldOxase/xan_DH_Mopterin-bd_sf"/>
</dbReference>
<dbReference type="InterPro" id="IPR036856">
    <property type="entry name" value="Ald_Oxase/Xan_DH_a/b_sf"/>
</dbReference>
<dbReference type="InterPro" id="IPR046867">
    <property type="entry name" value="AldOxase/xan_DH_MoCoBD2"/>
</dbReference>
<dbReference type="Gene3D" id="3.90.1170.50">
    <property type="entry name" value="Aldehyde oxidase/xanthine dehydrogenase, a/b hammerhead"/>
    <property type="match status" value="1"/>
</dbReference>
<accession>A0A975K714</accession>
<evidence type="ECO:0000313" key="3">
    <source>
        <dbReference type="EMBL" id="QUT05985.1"/>
    </source>
</evidence>
<organism evidence="3 4">
    <name type="scientific">Sphingobium phenoxybenzoativorans</name>
    <dbReference type="NCBI Taxonomy" id="1592790"/>
    <lineage>
        <taxon>Bacteria</taxon>
        <taxon>Pseudomonadati</taxon>
        <taxon>Pseudomonadota</taxon>
        <taxon>Alphaproteobacteria</taxon>
        <taxon>Sphingomonadales</taxon>
        <taxon>Sphingomonadaceae</taxon>
        <taxon>Sphingobium</taxon>
    </lineage>
</organism>
<dbReference type="SUPFAM" id="SSF56003">
    <property type="entry name" value="Molybdenum cofactor-binding domain"/>
    <property type="match status" value="2"/>
</dbReference>
<sequence length="757" mass="79725">MARAPGSKERQGIAIDRRTMLVGGGAAAGLLVAWSLWPRDYKANVNVSPGEQLFGAFLKIDKSGVVTVIVPQTEMGQGVTTVLPQILADELGADWRAVAVQPAPISALYANTLLVEEWRGGDLTTMLGGVGDWALKEYATRNAIMLTGGSTSVRMFHDSYRDAGAAARVLLCKAAGKRWDVAWESCDIKNGIVSDGGKRRLKIGELAAEASAFDLPEILPLRQDSDADGRLAGESVPRIDLPAQIDGSMTFAADIRVPDMLYASIRQGPVGDATLGKVNEAAAAKVTGFRKLVRRDRWVAAVASNWWAANKALDLLDPVFTLPHRPVDTASIEKALEDAFAGSGGRRLYEQGDLLPVFEGATIVASEYQVAPALHLAMETMAATARVKDGLAEVWMATQAPTFARAAIAEALGFSKGDVILYPLHAGGSFDRKMDFEAGVQAAIIAQEMKQPVQLMWSRAEDIIRDLPRAPAHARMAAKLGRNGVIEGWLAKVAAPAALAETWARIADGALPHDAAKAASGRADRLAVSGMTTPYAMKNFAIDHYPADIGLPTGRWRSNANHYSAFFTESFIDELAKSAGIEPLSFRIQMLGGQPRLAHCLATAAAMGGWQGGIAGSGQGIACHAMNGAYIAVLVEAGLNNGKLTVPRIVAAVDCGDQINPDIARQQIEGGLIFGLASAMGASGSYAKGLPTRAILGRLGLPRLADVGEVTVELIRSNAAAGGVGEIGVPPVAPAIANALFTVTGARFRTLPLVAPA</sequence>
<dbReference type="InterPro" id="IPR000674">
    <property type="entry name" value="Ald_Oxase/Xan_DH_a/b"/>
</dbReference>
<feature type="domain" description="Aldehyde oxidase/xanthine dehydrogenase a/b hammerhead" evidence="2">
    <location>
        <begin position="246"/>
        <end position="323"/>
    </location>
</feature>
<dbReference type="RefSeq" id="WP_212609459.1">
    <property type="nucleotide sequence ID" value="NZ_CP073910.1"/>
</dbReference>
<dbReference type="InterPro" id="IPR052516">
    <property type="entry name" value="N-heterocyclic_Hydroxylase"/>
</dbReference>
<dbReference type="SMART" id="SM01008">
    <property type="entry name" value="Ald_Xan_dh_C"/>
    <property type="match status" value="1"/>
</dbReference>
<evidence type="ECO:0000259" key="2">
    <source>
        <dbReference type="SMART" id="SM01008"/>
    </source>
</evidence>
<dbReference type="AlphaFoldDB" id="A0A975K714"/>
<dbReference type="PANTHER" id="PTHR47495:SF1">
    <property type="entry name" value="BLL3820 PROTEIN"/>
    <property type="match status" value="1"/>
</dbReference>
<dbReference type="InterPro" id="IPR012368">
    <property type="entry name" value="OxRdtase_Mopterin-bd_su_IorB"/>
</dbReference>
<dbReference type="KEGG" id="spph:KFK14_00260"/>
<dbReference type="PANTHER" id="PTHR47495">
    <property type="entry name" value="ALDEHYDE DEHYDROGENASE"/>
    <property type="match status" value="1"/>
</dbReference>
<dbReference type="PIRSF" id="PIRSF036389">
    <property type="entry name" value="IOR_B"/>
    <property type="match status" value="1"/>
</dbReference>
<dbReference type="EMBL" id="CP073910">
    <property type="protein sequence ID" value="QUT05985.1"/>
    <property type="molecule type" value="Genomic_DNA"/>
</dbReference>
<dbReference type="Pfam" id="PF02738">
    <property type="entry name" value="MoCoBD_1"/>
    <property type="match status" value="1"/>
</dbReference>
<dbReference type="GO" id="GO:0016491">
    <property type="term" value="F:oxidoreductase activity"/>
    <property type="evidence" value="ECO:0007669"/>
    <property type="project" value="InterPro"/>
</dbReference>
<name>A0A975K714_9SPHN</name>
<evidence type="ECO:0000313" key="4">
    <source>
        <dbReference type="Proteomes" id="UP000681425"/>
    </source>
</evidence>